<reference evidence="1" key="1">
    <citation type="submission" date="2018-06" db="EMBL/GenBank/DDBJ databases">
        <authorList>
            <person name="Zhirakovskaya E."/>
        </authorList>
    </citation>
    <scope>NUCLEOTIDE SEQUENCE</scope>
</reference>
<sequence length="92" mass="10393">MLLVLLGLLVWLWQNSLLAREAAVRAARDVCQQQHLQLLDGSVALHRFKPERLTNGSLSLRRTYLFGYSEDGMERKTGFVITSGNHVEQVGL</sequence>
<protein>
    <recommendedName>
        <fullName evidence="2">DUF3301 domain-containing protein</fullName>
    </recommendedName>
</protein>
<gene>
    <name evidence="1" type="ORF">MNBD_GAMMA15-1355</name>
</gene>
<dbReference type="AlphaFoldDB" id="A0A3B0Y3W5"/>
<dbReference type="EMBL" id="UOFN01000034">
    <property type="protein sequence ID" value="VAW74381.1"/>
    <property type="molecule type" value="Genomic_DNA"/>
</dbReference>
<dbReference type="Pfam" id="PF11743">
    <property type="entry name" value="DUF3301"/>
    <property type="match status" value="1"/>
</dbReference>
<dbReference type="InterPro" id="IPR021732">
    <property type="entry name" value="DUF3301"/>
</dbReference>
<name>A0A3B0Y3W5_9ZZZZ</name>
<evidence type="ECO:0008006" key="2">
    <source>
        <dbReference type="Google" id="ProtNLM"/>
    </source>
</evidence>
<proteinExistence type="predicted"/>
<evidence type="ECO:0000313" key="1">
    <source>
        <dbReference type="EMBL" id="VAW74381.1"/>
    </source>
</evidence>
<accession>A0A3B0Y3W5</accession>
<organism evidence="1">
    <name type="scientific">hydrothermal vent metagenome</name>
    <dbReference type="NCBI Taxonomy" id="652676"/>
    <lineage>
        <taxon>unclassified sequences</taxon>
        <taxon>metagenomes</taxon>
        <taxon>ecological metagenomes</taxon>
    </lineage>
</organism>